<dbReference type="EMBL" id="SRLO01004688">
    <property type="protein sequence ID" value="TNN30266.1"/>
    <property type="molecule type" value="Genomic_DNA"/>
</dbReference>
<keyword evidence="3" id="KW-1185">Reference proteome</keyword>
<protein>
    <submittedName>
        <fullName evidence="2">Uncharacterized protein</fullName>
    </submittedName>
</protein>
<evidence type="ECO:0000313" key="3">
    <source>
        <dbReference type="Proteomes" id="UP000314294"/>
    </source>
</evidence>
<name>A0A4Z2EMZ7_9TELE</name>
<evidence type="ECO:0000313" key="2">
    <source>
        <dbReference type="EMBL" id="TNN30266.1"/>
    </source>
</evidence>
<accession>A0A4Z2EMZ7</accession>
<dbReference type="Proteomes" id="UP000314294">
    <property type="component" value="Unassembled WGS sequence"/>
</dbReference>
<gene>
    <name evidence="2" type="ORF">EYF80_059580</name>
</gene>
<dbReference type="AlphaFoldDB" id="A0A4Z2EMZ7"/>
<comment type="caution">
    <text evidence="2">The sequence shown here is derived from an EMBL/GenBank/DDBJ whole genome shotgun (WGS) entry which is preliminary data.</text>
</comment>
<evidence type="ECO:0000256" key="1">
    <source>
        <dbReference type="SAM" id="MobiDB-lite"/>
    </source>
</evidence>
<sequence>MDSAAELGAARVFASRFFDARWRCYQTEVTLSTRYSRRVASRGPAQLPAASWRRTGGGRRAAKRHGADRQGRLARYFRSTHNQWQPR</sequence>
<feature type="region of interest" description="Disordered" evidence="1">
    <location>
        <begin position="46"/>
        <end position="87"/>
    </location>
</feature>
<reference evidence="2 3" key="1">
    <citation type="submission" date="2019-03" db="EMBL/GenBank/DDBJ databases">
        <title>First draft genome of Liparis tanakae, snailfish: a comprehensive survey of snailfish specific genes.</title>
        <authorList>
            <person name="Kim W."/>
            <person name="Song I."/>
            <person name="Jeong J.-H."/>
            <person name="Kim D."/>
            <person name="Kim S."/>
            <person name="Ryu S."/>
            <person name="Song J.Y."/>
            <person name="Lee S.K."/>
        </authorList>
    </citation>
    <scope>NUCLEOTIDE SEQUENCE [LARGE SCALE GENOMIC DNA]</scope>
    <source>
        <tissue evidence="2">Muscle</tissue>
    </source>
</reference>
<organism evidence="2 3">
    <name type="scientific">Liparis tanakae</name>
    <name type="common">Tanaka's snailfish</name>
    <dbReference type="NCBI Taxonomy" id="230148"/>
    <lineage>
        <taxon>Eukaryota</taxon>
        <taxon>Metazoa</taxon>
        <taxon>Chordata</taxon>
        <taxon>Craniata</taxon>
        <taxon>Vertebrata</taxon>
        <taxon>Euteleostomi</taxon>
        <taxon>Actinopterygii</taxon>
        <taxon>Neopterygii</taxon>
        <taxon>Teleostei</taxon>
        <taxon>Neoteleostei</taxon>
        <taxon>Acanthomorphata</taxon>
        <taxon>Eupercaria</taxon>
        <taxon>Perciformes</taxon>
        <taxon>Cottioidei</taxon>
        <taxon>Cottales</taxon>
        <taxon>Liparidae</taxon>
        <taxon>Liparis</taxon>
    </lineage>
</organism>
<proteinExistence type="predicted"/>